<comment type="similarity">
    <text evidence="2">Belongs to the tyrosinase family.</text>
</comment>
<dbReference type="Proteomes" id="UP000077202">
    <property type="component" value="Unassembled WGS sequence"/>
</dbReference>
<proteinExistence type="inferred from homology"/>
<dbReference type="PRINTS" id="PR00092">
    <property type="entry name" value="TYROSINASE"/>
</dbReference>
<keyword evidence="3" id="KW-0479">Metal-binding</keyword>
<evidence type="ECO:0000256" key="4">
    <source>
        <dbReference type="ARBA" id="ARBA00022784"/>
    </source>
</evidence>
<dbReference type="InterPro" id="IPR050316">
    <property type="entry name" value="Tyrosinase/Hemocyanin"/>
</dbReference>
<dbReference type="InterPro" id="IPR022740">
    <property type="entry name" value="Polyphenol_oxidase_C"/>
</dbReference>
<protein>
    <recommendedName>
        <fullName evidence="8">Tyrosinase copper-binding domain-containing protein</fullName>
    </recommendedName>
</protein>
<evidence type="ECO:0000256" key="1">
    <source>
        <dbReference type="ARBA" id="ARBA00001973"/>
    </source>
</evidence>
<evidence type="ECO:0000256" key="3">
    <source>
        <dbReference type="ARBA" id="ARBA00022723"/>
    </source>
</evidence>
<feature type="domain" description="Tyrosinase copper-binding" evidence="8">
    <location>
        <begin position="398"/>
        <end position="409"/>
    </location>
</feature>
<comment type="cofactor">
    <cofactor evidence="1">
        <name>Cu(2+)</name>
        <dbReference type="ChEBI" id="CHEBI:29036"/>
    </cofactor>
</comment>
<dbReference type="Gene3D" id="1.10.1280.10">
    <property type="entry name" value="Di-copper center containing domain from catechol oxidase"/>
    <property type="match status" value="1"/>
</dbReference>
<dbReference type="AlphaFoldDB" id="A0A176WCF4"/>
<keyword evidence="7" id="KW-1015">Disulfide bond</keyword>
<keyword evidence="5" id="KW-0560">Oxidoreductase</keyword>
<dbReference type="InterPro" id="IPR002227">
    <property type="entry name" value="Tyrosinase_Cu-bd"/>
</dbReference>
<dbReference type="EMBL" id="LVLJ01001228">
    <property type="protein sequence ID" value="OAE30888.1"/>
    <property type="molecule type" value="Genomic_DNA"/>
</dbReference>
<dbReference type="PANTHER" id="PTHR11474:SF76">
    <property type="entry name" value="SHKT DOMAIN-CONTAINING PROTEIN"/>
    <property type="match status" value="1"/>
</dbReference>
<dbReference type="Pfam" id="PF00264">
    <property type="entry name" value="Tyrosinase"/>
    <property type="match status" value="1"/>
</dbReference>
<evidence type="ECO:0000256" key="7">
    <source>
        <dbReference type="ARBA" id="ARBA00023157"/>
    </source>
</evidence>
<evidence type="ECO:0000256" key="5">
    <source>
        <dbReference type="ARBA" id="ARBA00023002"/>
    </source>
</evidence>
<dbReference type="Pfam" id="PF12143">
    <property type="entry name" value="PPO1_KFDV"/>
    <property type="match status" value="1"/>
</dbReference>
<dbReference type="InterPro" id="IPR022739">
    <property type="entry name" value="Polyphenol_oxidase_cen"/>
</dbReference>
<keyword evidence="4" id="KW-0883">Thioether bond</keyword>
<dbReference type="InterPro" id="IPR008922">
    <property type="entry name" value="Di-copper_centre_dom_sf"/>
</dbReference>
<accession>A0A176WCF4</accession>
<keyword evidence="10" id="KW-1185">Reference proteome</keyword>
<evidence type="ECO:0000259" key="8">
    <source>
        <dbReference type="PROSITE" id="PS00498"/>
    </source>
</evidence>
<evidence type="ECO:0000256" key="6">
    <source>
        <dbReference type="ARBA" id="ARBA00023008"/>
    </source>
</evidence>
<evidence type="ECO:0000313" key="9">
    <source>
        <dbReference type="EMBL" id="OAE30888.1"/>
    </source>
</evidence>
<gene>
    <name evidence="9" type="ORF">AXG93_3943s1190</name>
</gene>
<dbReference type="PROSITE" id="PS00498">
    <property type="entry name" value="TYROSINASE_2"/>
    <property type="match status" value="1"/>
</dbReference>
<sequence length="659" mass="75832">MQERRSWNYGVLGLKIKPSIPSCWYLKAESRELLYAQSSAVKMGDRAIQKESWGRSRASLGVVATGRKLVWASFLCSIVLVLQYLAQPASADPVLATSIGQCNPVALQATNDSKTRTEQCCLPAPKRARIPFKLPKVHRLRIRRPAHELANDVVYVNKYNLAHEKMNALPPDDPRSFLRQWHAHCSFCKSAFLQRRLNNSTTGYPLQLHYSWTFLPWHRMLIYFHEKILGSLINDPDFTLPFWNWDNQLDDTAGQIPQIFLPYKQFARKKHGRHGKIRNTFLYEGKRRNPNHMPPKILPLTFDRKLEKERANWTHSQIRHANLGQVYQMVYNKVSAREYMGGPYNTNSNFTEVADVNVGESGGAESLHNTAHEWVGNLDNSAYPDNEDMGVFTYAGRDPIFYSHHANVDRLWHVWKGLPDNITRDGHRIRKDYDDYDFLETEFTFFDENADMVVVKVKDTLDIHKLGYKYKSMREADSLWINHKPNGTKASYKRSEVVVSISNTIGRQPTSFKLRRRAPTAADLPGTQALNVQQLSEGVVFEHVRVPEYMYVRFDVFLDLPTATAETDEDESAYVGTFTHLPSGVMTVEDVGQKKVHVRNDDMYRTLNIRFSTSLALKALGITGWNTEITVTVVPRFRPHGYGWNIKGIKFDCLRQEFT</sequence>
<dbReference type="PANTHER" id="PTHR11474">
    <property type="entry name" value="TYROSINASE FAMILY MEMBER"/>
    <property type="match status" value="1"/>
</dbReference>
<reference evidence="9" key="1">
    <citation type="submission" date="2016-03" db="EMBL/GenBank/DDBJ databases">
        <title>Mechanisms controlling the formation of the plant cell surface in tip-growing cells are functionally conserved among land plants.</title>
        <authorList>
            <person name="Honkanen S."/>
            <person name="Jones V.A."/>
            <person name="Morieri G."/>
            <person name="Champion C."/>
            <person name="Hetherington A.J."/>
            <person name="Kelly S."/>
            <person name="Saint-Marcoux D."/>
            <person name="Proust H."/>
            <person name="Prescott H."/>
            <person name="Dolan L."/>
        </authorList>
    </citation>
    <scope>NUCLEOTIDE SEQUENCE [LARGE SCALE GENOMIC DNA]</scope>
    <source>
        <tissue evidence="9">Whole gametophyte</tissue>
    </source>
</reference>
<evidence type="ECO:0000313" key="10">
    <source>
        <dbReference type="Proteomes" id="UP000077202"/>
    </source>
</evidence>
<dbReference type="Pfam" id="PF12142">
    <property type="entry name" value="PPO1_DWL"/>
    <property type="match status" value="1"/>
</dbReference>
<evidence type="ECO:0000256" key="2">
    <source>
        <dbReference type="ARBA" id="ARBA00009928"/>
    </source>
</evidence>
<dbReference type="SUPFAM" id="SSF48056">
    <property type="entry name" value="Di-copper centre-containing domain"/>
    <property type="match status" value="1"/>
</dbReference>
<name>A0A176WCF4_MARPO</name>
<keyword evidence="6" id="KW-0186">Copper</keyword>
<dbReference type="GO" id="GO:0004097">
    <property type="term" value="F:catechol oxidase activity"/>
    <property type="evidence" value="ECO:0007669"/>
    <property type="project" value="InterPro"/>
</dbReference>
<comment type="caution">
    <text evidence="9">The sequence shown here is derived from an EMBL/GenBank/DDBJ whole genome shotgun (WGS) entry which is preliminary data.</text>
</comment>
<dbReference type="GO" id="GO:0046872">
    <property type="term" value="F:metal ion binding"/>
    <property type="evidence" value="ECO:0007669"/>
    <property type="project" value="UniProtKB-KW"/>
</dbReference>
<organism evidence="9 10">
    <name type="scientific">Marchantia polymorpha subsp. ruderalis</name>
    <dbReference type="NCBI Taxonomy" id="1480154"/>
    <lineage>
        <taxon>Eukaryota</taxon>
        <taxon>Viridiplantae</taxon>
        <taxon>Streptophyta</taxon>
        <taxon>Embryophyta</taxon>
        <taxon>Marchantiophyta</taxon>
        <taxon>Marchantiopsida</taxon>
        <taxon>Marchantiidae</taxon>
        <taxon>Marchantiales</taxon>
        <taxon>Marchantiaceae</taxon>
        <taxon>Marchantia</taxon>
    </lineage>
</organism>